<proteinExistence type="predicted"/>
<reference evidence="1" key="2">
    <citation type="submission" date="2020-10" db="EMBL/GenBank/DDBJ databases">
        <authorList>
            <person name="Cooper E.A."/>
            <person name="Brenton Z.W."/>
            <person name="Flinn B.S."/>
            <person name="Jenkins J."/>
            <person name="Shu S."/>
            <person name="Flowers D."/>
            <person name="Luo F."/>
            <person name="Wang Y."/>
            <person name="Xia P."/>
            <person name="Barry K."/>
            <person name="Daum C."/>
            <person name="Lipzen A."/>
            <person name="Yoshinaga Y."/>
            <person name="Schmutz J."/>
            <person name="Saski C."/>
            <person name="Vermerris W."/>
            <person name="Kresovich S."/>
        </authorList>
    </citation>
    <scope>NUCLEOTIDE SEQUENCE</scope>
</reference>
<dbReference type="AlphaFoldDB" id="A0A921RF75"/>
<evidence type="ECO:0000313" key="1">
    <source>
        <dbReference type="EMBL" id="KAG0538191.1"/>
    </source>
</evidence>
<organism evidence="1 2">
    <name type="scientific">Sorghum bicolor</name>
    <name type="common">Sorghum</name>
    <name type="synonym">Sorghum vulgare</name>
    <dbReference type="NCBI Taxonomy" id="4558"/>
    <lineage>
        <taxon>Eukaryota</taxon>
        <taxon>Viridiplantae</taxon>
        <taxon>Streptophyta</taxon>
        <taxon>Embryophyta</taxon>
        <taxon>Tracheophyta</taxon>
        <taxon>Spermatophyta</taxon>
        <taxon>Magnoliopsida</taxon>
        <taxon>Liliopsida</taxon>
        <taxon>Poales</taxon>
        <taxon>Poaceae</taxon>
        <taxon>PACMAD clade</taxon>
        <taxon>Panicoideae</taxon>
        <taxon>Andropogonodae</taxon>
        <taxon>Andropogoneae</taxon>
        <taxon>Sorghinae</taxon>
        <taxon>Sorghum</taxon>
    </lineage>
</organism>
<dbReference type="Proteomes" id="UP000807115">
    <property type="component" value="Chromosome 3"/>
</dbReference>
<comment type="caution">
    <text evidence="1">The sequence shown here is derived from an EMBL/GenBank/DDBJ whole genome shotgun (WGS) entry which is preliminary data.</text>
</comment>
<sequence>MSCWASALRRFPVARRPRRGQRNRARRARAEGVEATAGAAPWGGYICQLVHWSKEEKLEKNWCETDKKKAKKKEKKMRLRFDSLLHGCEEKGAEEKSIRERRTPHEKQRDWHSAWVKVGGGCMTWKYDYYCLLSKKKVLVFLETGQKDLLDLWSPADI</sequence>
<gene>
    <name evidence="1" type="ORF">BDA96_03G213900</name>
</gene>
<dbReference type="EMBL" id="CM027682">
    <property type="protein sequence ID" value="KAG0538191.1"/>
    <property type="molecule type" value="Genomic_DNA"/>
</dbReference>
<accession>A0A921RF75</accession>
<reference evidence="1" key="1">
    <citation type="journal article" date="2019" name="BMC Genomics">
        <title>A new reference genome for Sorghum bicolor reveals high levels of sequence similarity between sweet and grain genotypes: implications for the genetics of sugar metabolism.</title>
        <authorList>
            <person name="Cooper E.A."/>
            <person name="Brenton Z.W."/>
            <person name="Flinn B.S."/>
            <person name="Jenkins J."/>
            <person name="Shu S."/>
            <person name="Flowers D."/>
            <person name="Luo F."/>
            <person name="Wang Y."/>
            <person name="Xia P."/>
            <person name="Barry K."/>
            <person name="Daum C."/>
            <person name="Lipzen A."/>
            <person name="Yoshinaga Y."/>
            <person name="Schmutz J."/>
            <person name="Saski C."/>
            <person name="Vermerris W."/>
            <person name="Kresovich S."/>
        </authorList>
    </citation>
    <scope>NUCLEOTIDE SEQUENCE</scope>
</reference>
<name>A0A921RF75_SORBI</name>
<protein>
    <submittedName>
        <fullName evidence="1">Uncharacterized protein</fullName>
    </submittedName>
</protein>
<evidence type="ECO:0000313" key="2">
    <source>
        <dbReference type="Proteomes" id="UP000807115"/>
    </source>
</evidence>